<evidence type="ECO:0000256" key="2">
    <source>
        <dbReference type="ARBA" id="ARBA00022723"/>
    </source>
</evidence>
<evidence type="ECO:0000256" key="1">
    <source>
        <dbReference type="ARBA" id="ARBA00004123"/>
    </source>
</evidence>
<dbReference type="InterPro" id="IPR036236">
    <property type="entry name" value="Znf_C2H2_sf"/>
</dbReference>
<dbReference type="PROSITE" id="PS50157">
    <property type="entry name" value="ZINC_FINGER_C2H2_2"/>
    <property type="match status" value="2"/>
</dbReference>
<dbReference type="RefSeq" id="XP_013342253.1">
    <property type="nucleotide sequence ID" value="XM_013486799.1"/>
</dbReference>
<reference evidence="9 10" key="1">
    <citation type="journal article" date="2014" name="BMC Genomics">
        <title>Genome sequencing of four Aureobasidium pullulans varieties: biotechnological potential, stress tolerance, and description of new species.</title>
        <authorList>
            <person name="Gostin Ar C."/>
            <person name="Ohm R.A."/>
            <person name="Kogej T."/>
            <person name="Sonjak S."/>
            <person name="Turk M."/>
            <person name="Zajc J."/>
            <person name="Zalar P."/>
            <person name="Grube M."/>
            <person name="Sun H."/>
            <person name="Han J."/>
            <person name="Sharma A."/>
            <person name="Chiniquy J."/>
            <person name="Ngan C.Y."/>
            <person name="Lipzen A."/>
            <person name="Barry K."/>
            <person name="Grigoriev I.V."/>
            <person name="Gunde-Cimerman N."/>
        </authorList>
    </citation>
    <scope>NUCLEOTIDE SEQUENCE [LARGE SCALE GENOMIC DNA]</scope>
    <source>
        <strain evidence="9 10">EXF-2481</strain>
    </source>
</reference>
<dbReference type="SMART" id="SM00355">
    <property type="entry name" value="ZnF_C2H2"/>
    <property type="match status" value="4"/>
</dbReference>
<keyword evidence="6" id="KW-0539">Nucleus</keyword>
<organism evidence="9 10">
    <name type="scientific">Aureobasidium subglaciale (strain EXF-2481)</name>
    <name type="common">Aureobasidium pullulans var. subglaciale</name>
    <dbReference type="NCBI Taxonomy" id="1043005"/>
    <lineage>
        <taxon>Eukaryota</taxon>
        <taxon>Fungi</taxon>
        <taxon>Dikarya</taxon>
        <taxon>Ascomycota</taxon>
        <taxon>Pezizomycotina</taxon>
        <taxon>Dothideomycetes</taxon>
        <taxon>Dothideomycetidae</taxon>
        <taxon>Dothideales</taxon>
        <taxon>Saccotheciaceae</taxon>
        <taxon>Aureobasidium</taxon>
    </lineage>
</organism>
<dbReference type="InParanoid" id="A0A074Y7P1"/>
<dbReference type="InterPro" id="IPR013087">
    <property type="entry name" value="Znf_C2H2_type"/>
</dbReference>
<dbReference type="HOGENOM" id="CLU_426975_0_0_1"/>
<keyword evidence="3" id="KW-0677">Repeat</keyword>
<evidence type="ECO:0000313" key="9">
    <source>
        <dbReference type="EMBL" id="KEQ93705.1"/>
    </source>
</evidence>
<evidence type="ECO:0000256" key="5">
    <source>
        <dbReference type="ARBA" id="ARBA00022833"/>
    </source>
</evidence>
<evidence type="ECO:0000256" key="3">
    <source>
        <dbReference type="ARBA" id="ARBA00022737"/>
    </source>
</evidence>
<proteinExistence type="predicted"/>
<evidence type="ECO:0000256" key="7">
    <source>
        <dbReference type="PROSITE-ProRule" id="PRU00042"/>
    </source>
</evidence>
<dbReference type="AlphaFoldDB" id="A0A074Y7P1"/>
<gene>
    <name evidence="9" type="ORF">AUEXF2481DRAFT_30794</name>
</gene>
<dbReference type="STRING" id="1043005.A0A074Y7P1"/>
<evidence type="ECO:0000256" key="6">
    <source>
        <dbReference type="ARBA" id="ARBA00023242"/>
    </source>
</evidence>
<dbReference type="Gene3D" id="3.30.160.60">
    <property type="entry name" value="Classic Zinc Finger"/>
    <property type="match status" value="1"/>
</dbReference>
<keyword evidence="5" id="KW-0862">Zinc</keyword>
<name>A0A074Y7P1_AURSE</name>
<dbReference type="GO" id="GO:0005634">
    <property type="term" value="C:nucleus"/>
    <property type="evidence" value="ECO:0007669"/>
    <property type="project" value="UniProtKB-SubCell"/>
</dbReference>
<dbReference type="PANTHER" id="PTHR24406">
    <property type="entry name" value="TRANSCRIPTIONAL REPRESSOR CTCFL-RELATED"/>
    <property type="match status" value="1"/>
</dbReference>
<keyword evidence="10" id="KW-1185">Reference proteome</keyword>
<feature type="domain" description="C2H2-type" evidence="8">
    <location>
        <begin position="94"/>
        <end position="123"/>
    </location>
</feature>
<keyword evidence="2" id="KW-0479">Metal-binding</keyword>
<dbReference type="EMBL" id="KL584764">
    <property type="protein sequence ID" value="KEQ93705.1"/>
    <property type="molecule type" value="Genomic_DNA"/>
</dbReference>
<feature type="domain" description="C2H2-type" evidence="8">
    <location>
        <begin position="41"/>
        <end position="65"/>
    </location>
</feature>
<dbReference type="GeneID" id="25364266"/>
<dbReference type="SUPFAM" id="SSF57667">
    <property type="entry name" value="beta-beta-alpha zinc fingers"/>
    <property type="match status" value="1"/>
</dbReference>
<keyword evidence="4 7" id="KW-0863">Zinc-finger</keyword>
<dbReference type="InterPro" id="IPR050888">
    <property type="entry name" value="ZnF_C2H2-type_TF"/>
</dbReference>
<protein>
    <recommendedName>
        <fullName evidence="8">C2H2-type domain-containing protein</fullName>
    </recommendedName>
</protein>
<dbReference type="OrthoDB" id="185618at2759"/>
<sequence length="641" mass="69161">MSYDCETCDREFYSWRAAQQHMDALNHHGCGSSSSEDEDGFECDRCSRTFISWDSCRQHMNAMAHWFTDLCETCGRRFVNANVAEQHMGALGHLSCSACDRYFQRNADLTQHTNFSIHRNLAAPVPNIQPPSTPAPVLAPQITTYHTPSAPVLTPHVTANPNPPASSRSSLLPALPLVTPEAAANPPTFVAPAPARPLQITRPPLPAPVTLYIPPVPPNISTGTITGFQRSDVTPPPVFTSAILPTPPVQPKLLIATAPNFHLGDITPPPTPAPALTFESSDLPSWPVARLVGARPVGPAPIPLSVSVPVDVFQSTIVPDPTARTLPQVSIFTPPLDIASSPAAENIFLPTVAATSTVVLSPKVDTLPLDSTVVSTSTIVSGPIVDTVPLLPTVITSSTIESGPTVETTPVAPTDVSNLAIVSGSTVDTTPGISIVVQYITCDGFTQTQNSVVWSRSEIKSQQTEPYTTQTCPYFTRSEIRSQHTVPTDLVSLDRRPSFSWSQIVSQHIDPRGPPEKTIACKFCRGTFEAFSECAQHLETSSCPVRPGITRMTMHRCLRGMDQTGKYCIHALQYRGILLYICPNKTGNCGARPLPSLAALLSHLEGESCSSRELSNSREVADSFVNLVFGSPIKANRRLRH</sequence>
<accession>A0A074Y7P1</accession>
<dbReference type="GO" id="GO:0008270">
    <property type="term" value="F:zinc ion binding"/>
    <property type="evidence" value="ECO:0007669"/>
    <property type="project" value="UniProtKB-KW"/>
</dbReference>
<dbReference type="Pfam" id="PF12874">
    <property type="entry name" value="zf-met"/>
    <property type="match status" value="1"/>
</dbReference>
<evidence type="ECO:0000256" key="4">
    <source>
        <dbReference type="ARBA" id="ARBA00022771"/>
    </source>
</evidence>
<dbReference type="PROSITE" id="PS00028">
    <property type="entry name" value="ZINC_FINGER_C2H2_1"/>
    <property type="match status" value="3"/>
</dbReference>
<dbReference type="Proteomes" id="UP000030641">
    <property type="component" value="Unassembled WGS sequence"/>
</dbReference>
<evidence type="ECO:0000313" key="10">
    <source>
        <dbReference type="Proteomes" id="UP000030641"/>
    </source>
</evidence>
<comment type="subcellular location">
    <subcellularLocation>
        <location evidence="1">Nucleus</location>
    </subcellularLocation>
</comment>
<evidence type="ECO:0000259" key="8">
    <source>
        <dbReference type="PROSITE" id="PS50157"/>
    </source>
</evidence>